<feature type="transmembrane region" description="Helical" evidence="6">
    <location>
        <begin position="28"/>
        <end position="47"/>
    </location>
</feature>
<gene>
    <name evidence="8" type="ORF">SAMN05444682_111131</name>
</gene>
<evidence type="ECO:0000256" key="3">
    <source>
        <dbReference type="ARBA" id="ARBA00022692"/>
    </source>
</evidence>
<dbReference type="STRING" id="1477437.SAMN05444682_111131"/>
<feature type="transmembrane region" description="Helical" evidence="6">
    <location>
        <begin position="114"/>
        <end position="133"/>
    </location>
</feature>
<evidence type="ECO:0000256" key="6">
    <source>
        <dbReference type="SAM" id="Phobius"/>
    </source>
</evidence>
<evidence type="ECO:0000313" key="8">
    <source>
        <dbReference type="EMBL" id="SFJ60630.1"/>
    </source>
</evidence>
<feature type="domain" description="EamA" evidence="7">
    <location>
        <begin position="147"/>
        <end position="283"/>
    </location>
</feature>
<evidence type="ECO:0000256" key="1">
    <source>
        <dbReference type="ARBA" id="ARBA00004141"/>
    </source>
</evidence>
<evidence type="ECO:0000256" key="2">
    <source>
        <dbReference type="ARBA" id="ARBA00007362"/>
    </source>
</evidence>
<dbReference type="Gene3D" id="1.10.3730.20">
    <property type="match status" value="1"/>
</dbReference>
<dbReference type="PANTHER" id="PTHR32322">
    <property type="entry name" value="INNER MEMBRANE TRANSPORTER"/>
    <property type="match status" value="1"/>
</dbReference>
<feature type="transmembrane region" description="Helical" evidence="6">
    <location>
        <begin position="266"/>
        <end position="283"/>
    </location>
</feature>
<feature type="domain" description="EamA" evidence="7">
    <location>
        <begin position="3"/>
        <end position="133"/>
    </location>
</feature>
<evidence type="ECO:0000256" key="5">
    <source>
        <dbReference type="ARBA" id="ARBA00023136"/>
    </source>
</evidence>
<evidence type="ECO:0000313" key="9">
    <source>
        <dbReference type="Proteomes" id="UP000198670"/>
    </source>
</evidence>
<dbReference type="Pfam" id="PF00892">
    <property type="entry name" value="EamA"/>
    <property type="match status" value="2"/>
</dbReference>
<feature type="transmembrane region" description="Helical" evidence="6">
    <location>
        <begin position="59"/>
        <end position="80"/>
    </location>
</feature>
<keyword evidence="4 6" id="KW-1133">Transmembrane helix</keyword>
<accession>A0A1I3SQG8</accession>
<dbReference type="Proteomes" id="UP000198670">
    <property type="component" value="Unassembled WGS sequence"/>
</dbReference>
<organism evidence="8 9">
    <name type="scientific">Parapedobacter indicus</name>
    <dbReference type="NCBI Taxonomy" id="1477437"/>
    <lineage>
        <taxon>Bacteria</taxon>
        <taxon>Pseudomonadati</taxon>
        <taxon>Bacteroidota</taxon>
        <taxon>Sphingobacteriia</taxon>
        <taxon>Sphingobacteriales</taxon>
        <taxon>Sphingobacteriaceae</taxon>
        <taxon>Parapedobacter</taxon>
    </lineage>
</organism>
<proteinExistence type="inferred from homology"/>
<feature type="transmembrane region" description="Helical" evidence="6">
    <location>
        <begin position="176"/>
        <end position="197"/>
    </location>
</feature>
<feature type="transmembrane region" description="Helical" evidence="6">
    <location>
        <begin position="145"/>
        <end position="164"/>
    </location>
</feature>
<dbReference type="PANTHER" id="PTHR32322:SF2">
    <property type="entry name" value="EAMA DOMAIN-CONTAINING PROTEIN"/>
    <property type="match status" value="1"/>
</dbReference>
<feature type="transmembrane region" description="Helical" evidence="6">
    <location>
        <begin position="212"/>
        <end position="233"/>
    </location>
</feature>
<feature type="transmembrane region" description="Helical" evidence="6">
    <location>
        <begin position="86"/>
        <end position="107"/>
    </location>
</feature>
<protein>
    <submittedName>
        <fullName evidence="8">Permease of the drug/metabolite transporter (DMT) superfamily</fullName>
    </submittedName>
</protein>
<feature type="transmembrane region" description="Helical" evidence="6">
    <location>
        <begin position="240"/>
        <end position="260"/>
    </location>
</feature>
<dbReference type="InterPro" id="IPR037185">
    <property type="entry name" value="EmrE-like"/>
</dbReference>
<dbReference type="InterPro" id="IPR000620">
    <property type="entry name" value="EamA_dom"/>
</dbReference>
<dbReference type="EMBL" id="FOQO01000011">
    <property type="protein sequence ID" value="SFJ60630.1"/>
    <property type="molecule type" value="Genomic_DNA"/>
</dbReference>
<evidence type="ECO:0000256" key="4">
    <source>
        <dbReference type="ARBA" id="ARBA00022989"/>
    </source>
</evidence>
<name>A0A1I3SQG8_9SPHI</name>
<dbReference type="InterPro" id="IPR050638">
    <property type="entry name" value="AA-Vitamin_Transporters"/>
</dbReference>
<keyword evidence="3 6" id="KW-0812">Transmembrane</keyword>
<dbReference type="SUPFAM" id="SSF103481">
    <property type="entry name" value="Multidrug resistance efflux transporter EmrE"/>
    <property type="match status" value="2"/>
</dbReference>
<keyword evidence="9" id="KW-1185">Reference proteome</keyword>
<dbReference type="AlphaFoldDB" id="A0A1I3SQG8"/>
<sequence length="292" mass="31407">MALAVVCVVWGTTYFAMRIGVATVPAFLFSGVRQVIAGVLMMVLLLLSGQRLAISRRDIGRQFIAGTLMIALGNGVVGWAERYIPSGLAALIVSIMPVYVVLIGYIAGTDRKAINVYLVIGLLLGCVGVGLIFRDNVADLGNSNYRYGVLAAFFACFCWAAGTVYTKHRPSAAKTLVNVAFQLTSGGVVLLLGSIFLDDYSQLATVTSDSLWALAYLIIFGSLASYGCFLYALKHLPPGLASVYAYVNPFIALLLGYFFLHERLTGITALALIVTLGGVFFINKSYRQKAKI</sequence>
<evidence type="ECO:0000259" key="7">
    <source>
        <dbReference type="Pfam" id="PF00892"/>
    </source>
</evidence>
<comment type="subcellular location">
    <subcellularLocation>
        <location evidence="1">Membrane</location>
        <topology evidence="1">Multi-pass membrane protein</topology>
    </subcellularLocation>
</comment>
<dbReference type="GO" id="GO:0016020">
    <property type="term" value="C:membrane"/>
    <property type="evidence" value="ECO:0007669"/>
    <property type="project" value="UniProtKB-SubCell"/>
</dbReference>
<keyword evidence="5 6" id="KW-0472">Membrane</keyword>
<reference evidence="8 9" key="1">
    <citation type="submission" date="2016-10" db="EMBL/GenBank/DDBJ databases">
        <authorList>
            <person name="de Groot N.N."/>
        </authorList>
    </citation>
    <scope>NUCLEOTIDE SEQUENCE [LARGE SCALE GENOMIC DNA]</scope>
    <source>
        <strain evidence="8 9">RK1</strain>
    </source>
</reference>
<comment type="similarity">
    <text evidence="2">Belongs to the EamA transporter family.</text>
</comment>